<evidence type="ECO:0000313" key="7">
    <source>
        <dbReference type="Proteomes" id="UP001221217"/>
    </source>
</evidence>
<keyword evidence="3 5" id="KW-1133">Transmembrane helix</keyword>
<comment type="subcellular location">
    <subcellularLocation>
        <location evidence="1">Membrane</location>
        <topology evidence="1">Multi-pass membrane protein</topology>
    </subcellularLocation>
</comment>
<reference evidence="6 7" key="1">
    <citation type="submission" date="2022-12" db="EMBL/GenBank/DDBJ databases">
        <title>Metagenome assembled genome from gulf of manar.</title>
        <authorList>
            <person name="Kohli P."/>
            <person name="Pk S."/>
            <person name="Venkata Ramana C."/>
            <person name="Sasikala C."/>
        </authorList>
    </citation>
    <scope>NUCLEOTIDE SEQUENCE [LARGE SCALE GENOMIC DNA]</scope>
    <source>
        <strain evidence="6">JB008</strain>
    </source>
</reference>
<keyword evidence="4 5" id="KW-0472">Membrane</keyword>
<evidence type="ECO:0000256" key="4">
    <source>
        <dbReference type="ARBA" id="ARBA00023136"/>
    </source>
</evidence>
<feature type="transmembrane region" description="Helical" evidence="5">
    <location>
        <begin position="25"/>
        <end position="54"/>
    </location>
</feature>
<dbReference type="CDD" id="cd16914">
    <property type="entry name" value="EcfT"/>
    <property type="match status" value="1"/>
</dbReference>
<feature type="transmembrane region" description="Helical" evidence="5">
    <location>
        <begin position="61"/>
        <end position="81"/>
    </location>
</feature>
<proteinExistence type="predicted"/>
<dbReference type="EMBL" id="JAQQAL010000024">
    <property type="protein sequence ID" value="MDC7227323.1"/>
    <property type="molecule type" value="Genomic_DNA"/>
</dbReference>
<gene>
    <name evidence="6" type="ORF">PQJ61_11230</name>
</gene>
<evidence type="ECO:0000256" key="1">
    <source>
        <dbReference type="ARBA" id="ARBA00004141"/>
    </source>
</evidence>
<name>A0AAJ1IDH5_9SPIO</name>
<comment type="caution">
    <text evidence="6">The sequence shown here is derived from an EMBL/GenBank/DDBJ whole genome shotgun (WGS) entry which is preliminary data.</text>
</comment>
<dbReference type="Proteomes" id="UP001221217">
    <property type="component" value="Unassembled WGS sequence"/>
</dbReference>
<feature type="transmembrane region" description="Helical" evidence="5">
    <location>
        <begin position="87"/>
        <end position="110"/>
    </location>
</feature>
<dbReference type="AlphaFoldDB" id="A0AAJ1IDH5"/>
<dbReference type="InterPro" id="IPR003339">
    <property type="entry name" value="ABC/ECF_trnsptr_transmembrane"/>
</dbReference>
<evidence type="ECO:0000313" key="6">
    <source>
        <dbReference type="EMBL" id="MDC7227323.1"/>
    </source>
</evidence>
<keyword evidence="2 5" id="KW-0812">Transmembrane</keyword>
<evidence type="ECO:0000256" key="2">
    <source>
        <dbReference type="ARBA" id="ARBA00022692"/>
    </source>
</evidence>
<organism evidence="6 7">
    <name type="scientific">Candidatus Thalassospirochaeta sargassi</name>
    <dbReference type="NCBI Taxonomy" id="3119039"/>
    <lineage>
        <taxon>Bacteria</taxon>
        <taxon>Pseudomonadati</taxon>
        <taxon>Spirochaetota</taxon>
        <taxon>Spirochaetia</taxon>
        <taxon>Spirochaetales</taxon>
        <taxon>Spirochaetaceae</taxon>
        <taxon>Candidatus Thalassospirochaeta</taxon>
    </lineage>
</organism>
<evidence type="ECO:0000256" key="5">
    <source>
        <dbReference type="SAM" id="Phobius"/>
    </source>
</evidence>
<sequence length="208" mass="23200">MKDYRIFEYTGGPGILHRTGPGPKLAGMIVLCILLAILQPLFLPIPAALTIILLLNSGKQVLIQFASMWRLFVFFALSGAVKGLTHSSVFAGLFFTLRLILMSGVGVLFYSSTRLSRLRLSLSKVTAVLPFKSIKQLPDLIVMALAFLPTIFRTVEEQKTARYSRAFRNRGNIVKTIKLLSLPLLVHMLLKTEDAADAWYSRGYNPEK</sequence>
<accession>A0AAJ1IDH5</accession>
<protein>
    <submittedName>
        <fullName evidence="6">Energy-coupling factor transporter transmembrane component T</fullName>
    </submittedName>
</protein>
<dbReference type="Pfam" id="PF02361">
    <property type="entry name" value="CbiQ"/>
    <property type="match status" value="1"/>
</dbReference>
<dbReference type="GO" id="GO:0005886">
    <property type="term" value="C:plasma membrane"/>
    <property type="evidence" value="ECO:0007669"/>
    <property type="project" value="UniProtKB-ARBA"/>
</dbReference>
<evidence type="ECO:0000256" key="3">
    <source>
        <dbReference type="ARBA" id="ARBA00022989"/>
    </source>
</evidence>